<dbReference type="PRINTS" id="PR00032">
    <property type="entry name" value="HTHARAC"/>
</dbReference>
<organism evidence="5 6">
    <name type="scientific">Dyadobacter jiangsuensis</name>
    <dbReference type="NCBI Taxonomy" id="1591085"/>
    <lineage>
        <taxon>Bacteria</taxon>
        <taxon>Pseudomonadati</taxon>
        <taxon>Bacteroidota</taxon>
        <taxon>Cytophagia</taxon>
        <taxon>Cytophagales</taxon>
        <taxon>Spirosomataceae</taxon>
        <taxon>Dyadobacter</taxon>
    </lineage>
</organism>
<dbReference type="InterPro" id="IPR009057">
    <property type="entry name" value="Homeodomain-like_sf"/>
</dbReference>
<comment type="caution">
    <text evidence="5">The sequence shown here is derived from an EMBL/GenBank/DDBJ whole genome shotgun (WGS) entry which is preliminary data.</text>
</comment>
<dbReference type="SUPFAM" id="SSF46689">
    <property type="entry name" value="Homeodomain-like"/>
    <property type="match status" value="2"/>
</dbReference>
<dbReference type="PROSITE" id="PS01124">
    <property type="entry name" value="HTH_ARAC_FAMILY_2"/>
    <property type="match status" value="1"/>
</dbReference>
<keyword evidence="3" id="KW-0804">Transcription</keyword>
<evidence type="ECO:0000259" key="4">
    <source>
        <dbReference type="PROSITE" id="PS01124"/>
    </source>
</evidence>
<sequence>MNNTRHCSVIIKETPAVLSWDDEIHLMHHMHFEDIPATLTSVHMNMISIVINGQKEISSGECTTTVTAGAGFSLKKGTYRIAEKVVDPAVGYDEITILFSDEWLRAQAGNIFACTSLAQPDEPEQNIPGVALLPADDLTAALTLQLKACITGNADPERKRFLLPAKITELFQILISAPEGHLLEKQLRSIDSFFSPDLVLLMQNHYKENMSLEQYASLANCSLSTFKRKFQQTFKMNPGKWIMQRRLETAYELLQSSEKNVTEIAYEVGFETPAHFIASFKQKYSSTPKQLQQRF</sequence>
<dbReference type="GO" id="GO:0003700">
    <property type="term" value="F:DNA-binding transcription factor activity"/>
    <property type="evidence" value="ECO:0007669"/>
    <property type="project" value="InterPro"/>
</dbReference>
<dbReference type="OrthoDB" id="4480133at2"/>
<dbReference type="GO" id="GO:0043565">
    <property type="term" value="F:sequence-specific DNA binding"/>
    <property type="evidence" value="ECO:0007669"/>
    <property type="project" value="InterPro"/>
</dbReference>
<reference evidence="5 6" key="1">
    <citation type="submission" date="2018-03" db="EMBL/GenBank/DDBJ databases">
        <title>Genomic Encyclopedia of Archaeal and Bacterial Type Strains, Phase II (KMG-II): from individual species to whole genera.</title>
        <authorList>
            <person name="Goeker M."/>
        </authorList>
    </citation>
    <scope>NUCLEOTIDE SEQUENCE [LARGE SCALE GENOMIC DNA]</scope>
    <source>
        <strain evidence="5 6">DSM 29057</strain>
    </source>
</reference>
<dbReference type="AlphaFoldDB" id="A0A2P8G5K3"/>
<evidence type="ECO:0000256" key="3">
    <source>
        <dbReference type="ARBA" id="ARBA00023163"/>
    </source>
</evidence>
<dbReference type="PANTHER" id="PTHR43280:SF2">
    <property type="entry name" value="HTH-TYPE TRANSCRIPTIONAL REGULATOR EXSA"/>
    <property type="match status" value="1"/>
</dbReference>
<feature type="domain" description="HTH araC/xylS-type" evidence="4">
    <location>
        <begin position="196"/>
        <end position="294"/>
    </location>
</feature>
<dbReference type="Pfam" id="PF22200">
    <property type="entry name" value="ExsA_N"/>
    <property type="match status" value="1"/>
</dbReference>
<keyword evidence="6" id="KW-1185">Reference proteome</keyword>
<keyword evidence="2 5" id="KW-0238">DNA-binding</keyword>
<keyword evidence="1" id="KW-0805">Transcription regulation</keyword>
<name>A0A2P8G5K3_9BACT</name>
<dbReference type="Gene3D" id="1.10.10.60">
    <property type="entry name" value="Homeodomain-like"/>
    <property type="match status" value="1"/>
</dbReference>
<evidence type="ECO:0000313" key="6">
    <source>
        <dbReference type="Proteomes" id="UP000241964"/>
    </source>
</evidence>
<dbReference type="PANTHER" id="PTHR43280">
    <property type="entry name" value="ARAC-FAMILY TRANSCRIPTIONAL REGULATOR"/>
    <property type="match status" value="1"/>
</dbReference>
<dbReference type="InterPro" id="IPR018060">
    <property type="entry name" value="HTH_AraC"/>
</dbReference>
<dbReference type="EMBL" id="PYAS01000005">
    <property type="protein sequence ID" value="PSL29260.1"/>
    <property type="molecule type" value="Genomic_DNA"/>
</dbReference>
<dbReference type="InterPro" id="IPR054015">
    <property type="entry name" value="ExsA-like_N"/>
</dbReference>
<gene>
    <name evidence="5" type="ORF">CLV60_10597</name>
</gene>
<dbReference type="InterPro" id="IPR020449">
    <property type="entry name" value="Tscrpt_reg_AraC-type_HTH"/>
</dbReference>
<proteinExistence type="predicted"/>
<dbReference type="SMART" id="SM00342">
    <property type="entry name" value="HTH_ARAC"/>
    <property type="match status" value="1"/>
</dbReference>
<accession>A0A2P8G5K3</accession>
<dbReference type="Pfam" id="PF12833">
    <property type="entry name" value="HTH_18"/>
    <property type="match status" value="1"/>
</dbReference>
<dbReference type="RefSeq" id="WP_106595560.1">
    <property type="nucleotide sequence ID" value="NZ_PYAS01000005.1"/>
</dbReference>
<evidence type="ECO:0000313" key="5">
    <source>
        <dbReference type="EMBL" id="PSL29260.1"/>
    </source>
</evidence>
<evidence type="ECO:0000256" key="2">
    <source>
        <dbReference type="ARBA" id="ARBA00023125"/>
    </source>
</evidence>
<evidence type="ECO:0000256" key="1">
    <source>
        <dbReference type="ARBA" id="ARBA00023015"/>
    </source>
</evidence>
<protein>
    <submittedName>
        <fullName evidence="5">AraC-like DNA-binding protein</fullName>
    </submittedName>
</protein>
<dbReference type="Proteomes" id="UP000241964">
    <property type="component" value="Unassembled WGS sequence"/>
</dbReference>